<sequence>MSDSIPLVEFSQRNPTLQPGTDRHQQPIQHMNQNGATLVRPEDSFYEWVCRIALNLETQQHHTLQLVTARENLPGPGSNYPRHCSTLLENRDYARNSCVKSFGSFLPPLKTPWASSLRLSKASKEPIDSSGTILWGHDSTLPGNLDPSRGDYEILLTWRRQVTKFESDLIMYIWEYHKTMPEVEYAKIILRPSDLTQQPLRLIISFRSSRSNQGFTKIRGETTEKATAYHSGAATADCIEWSPLYEALVSICMVFELMITDTSEFLDICHNENRLGRQNPSTSKMRFLMHLDDCCKVAHQGVQHGLEVLDTLRKWAQESQIAPTDESRLEVLKGDLRYLDEELEKLRSSIRHEKDMLRQYFQLSSDMTGFRLTLLAGIFLPLSFTTSIFGMNIKTPTPEGLQGFSDFTNQSLSGLQPEVLKPSQALISSIAMNGPLTHGWTTFAVASLCILATLPLTLTIGWTLRKLVVLSAKYVVYWRVTLVVFGVPFVVISMFGRLFGEDFGVIILLIFWAFNGILVLYLLGTSYRAWAIKHGRVFGRQ</sequence>
<dbReference type="InterPro" id="IPR000515">
    <property type="entry name" value="MetI-like"/>
</dbReference>
<keyword evidence="2 6" id="KW-0812">Transmembrane</keyword>
<feature type="transmembrane region" description="Helical" evidence="6">
    <location>
        <begin position="443"/>
        <end position="464"/>
    </location>
</feature>
<dbReference type="RefSeq" id="XP_066664584.1">
    <property type="nucleotide sequence ID" value="XM_066815294.1"/>
</dbReference>
<evidence type="ECO:0000256" key="1">
    <source>
        <dbReference type="ARBA" id="ARBA00004141"/>
    </source>
</evidence>
<dbReference type="Gene3D" id="1.20.58.340">
    <property type="entry name" value="Magnesium transport protein CorA, transmembrane region"/>
    <property type="match status" value="1"/>
</dbReference>
<dbReference type="Proteomes" id="UP001433268">
    <property type="component" value="Unassembled WGS sequence"/>
</dbReference>
<keyword evidence="4 6" id="KW-0472">Membrane</keyword>
<evidence type="ECO:0000256" key="2">
    <source>
        <dbReference type="ARBA" id="ARBA00022692"/>
    </source>
</evidence>
<feature type="transmembrane region" description="Helical" evidence="6">
    <location>
        <begin position="503"/>
        <end position="523"/>
    </location>
</feature>
<organism evidence="7 8">
    <name type="scientific">Apiospora hydei</name>
    <dbReference type="NCBI Taxonomy" id="1337664"/>
    <lineage>
        <taxon>Eukaryota</taxon>
        <taxon>Fungi</taxon>
        <taxon>Dikarya</taxon>
        <taxon>Ascomycota</taxon>
        <taxon>Pezizomycotina</taxon>
        <taxon>Sordariomycetes</taxon>
        <taxon>Xylariomycetidae</taxon>
        <taxon>Amphisphaeriales</taxon>
        <taxon>Apiosporaceae</taxon>
        <taxon>Apiospora</taxon>
    </lineage>
</organism>
<comment type="caution">
    <text evidence="7">The sequence shown here is derived from an EMBL/GenBank/DDBJ whole genome shotgun (WGS) entry which is preliminary data.</text>
</comment>
<feature type="region of interest" description="Disordered" evidence="5">
    <location>
        <begin position="1"/>
        <end position="27"/>
    </location>
</feature>
<comment type="subcellular location">
    <subcellularLocation>
        <location evidence="1">Membrane</location>
        <topology evidence="1">Multi-pass membrane protein</topology>
    </subcellularLocation>
</comment>
<evidence type="ECO:0000313" key="8">
    <source>
        <dbReference type="Proteomes" id="UP001433268"/>
    </source>
</evidence>
<evidence type="ECO:0000256" key="3">
    <source>
        <dbReference type="ARBA" id="ARBA00022989"/>
    </source>
</evidence>
<evidence type="ECO:0000256" key="5">
    <source>
        <dbReference type="SAM" id="MobiDB-lite"/>
    </source>
</evidence>
<dbReference type="GeneID" id="92048354"/>
<reference evidence="7 8" key="1">
    <citation type="submission" date="2023-01" db="EMBL/GenBank/DDBJ databases">
        <title>Analysis of 21 Apiospora genomes using comparative genomics revels a genus with tremendous synthesis potential of carbohydrate active enzymes and secondary metabolites.</title>
        <authorList>
            <person name="Sorensen T."/>
        </authorList>
    </citation>
    <scope>NUCLEOTIDE SEQUENCE [LARGE SCALE GENOMIC DNA]</scope>
    <source>
        <strain evidence="7 8">CBS 114990</strain>
    </source>
</reference>
<protein>
    <submittedName>
        <fullName evidence="7">Uncharacterized protein</fullName>
    </submittedName>
</protein>
<dbReference type="InterPro" id="IPR002523">
    <property type="entry name" value="MgTranspt_CorA/ZnTranspt_ZntB"/>
</dbReference>
<accession>A0ABR1VKF4</accession>
<dbReference type="InterPro" id="IPR045863">
    <property type="entry name" value="CorA_TM1_TM2"/>
</dbReference>
<evidence type="ECO:0000256" key="4">
    <source>
        <dbReference type="ARBA" id="ARBA00023136"/>
    </source>
</evidence>
<dbReference type="Pfam" id="PF01544">
    <property type="entry name" value="CorA"/>
    <property type="match status" value="1"/>
</dbReference>
<evidence type="ECO:0000313" key="7">
    <source>
        <dbReference type="EMBL" id="KAK8070776.1"/>
    </source>
</evidence>
<keyword evidence="3 6" id="KW-1133">Transmembrane helix</keyword>
<keyword evidence="8" id="KW-1185">Reference proteome</keyword>
<dbReference type="CDD" id="cd06261">
    <property type="entry name" value="TM_PBP2"/>
    <property type="match status" value="1"/>
</dbReference>
<dbReference type="EMBL" id="JAQQWN010000008">
    <property type="protein sequence ID" value="KAK8070776.1"/>
    <property type="molecule type" value="Genomic_DNA"/>
</dbReference>
<gene>
    <name evidence="7" type="ORF">PG997_010979</name>
</gene>
<proteinExistence type="predicted"/>
<evidence type="ECO:0000256" key="6">
    <source>
        <dbReference type="SAM" id="Phobius"/>
    </source>
</evidence>
<dbReference type="SUPFAM" id="SSF144083">
    <property type="entry name" value="Magnesium transport protein CorA, transmembrane region"/>
    <property type="match status" value="1"/>
</dbReference>
<name>A0ABR1VKF4_9PEZI</name>
<feature type="transmembrane region" description="Helical" evidence="6">
    <location>
        <begin position="476"/>
        <end position="497"/>
    </location>
</feature>